<dbReference type="Pfam" id="PF03466">
    <property type="entry name" value="LysR_substrate"/>
    <property type="match status" value="1"/>
</dbReference>
<dbReference type="InterPro" id="IPR005119">
    <property type="entry name" value="LysR_subst-bd"/>
</dbReference>
<dbReference type="Pfam" id="PF00126">
    <property type="entry name" value="HTH_1"/>
    <property type="match status" value="1"/>
</dbReference>
<dbReference type="GO" id="GO:0003700">
    <property type="term" value="F:DNA-binding transcription factor activity"/>
    <property type="evidence" value="ECO:0007669"/>
    <property type="project" value="InterPro"/>
</dbReference>
<dbReference type="PANTHER" id="PTHR30346">
    <property type="entry name" value="TRANSCRIPTIONAL DUAL REGULATOR HCAR-RELATED"/>
    <property type="match status" value="1"/>
</dbReference>
<dbReference type="GO" id="GO:0032993">
    <property type="term" value="C:protein-DNA complex"/>
    <property type="evidence" value="ECO:0007669"/>
    <property type="project" value="TreeGrafter"/>
</dbReference>
<keyword evidence="4" id="KW-0804">Transcription</keyword>
<dbReference type="PRINTS" id="PR00039">
    <property type="entry name" value="HTHLYSR"/>
</dbReference>
<comment type="similarity">
    <text evidence="1">Belongs to the LysR transcriptional regulatory family.</text>
</comment>
<evidence type="ECO:0000313" key="6">
    <source>
        <dbReference type="EMBL" id="QQM38562.1"/>
    </source>
</evidence>
<dbReference type="EMBL" id="CP066831">
    <property type="protein sequence ID" value="QQM38562.1"/>
    <property type="molecule type" value="Genomic_DNA"/>
</dbReference>
<dbReference type="RefSeq" id="WP_200393729.1">
    <property type="nucleotide sequence ID" value="NZ_CP066831.1"/>
</dbReference>
<organism evidence="6 7">
    <name type="scientific">Streptomyces liliifuscus</name>
    <dbReference type="NCBI Taxonomy" id="2797636"/>
    <lineage>
        <taxon>Bacteria</taxon>
        <taxon>Bacillati</taxon>
        <taxon>Actinomycetota</taxon>
        <taxon>Actinomycetes</taxon>
        <taxon>Kitasatosporales</taxon>
        <taxon>Streptomycetaceae</taxon>
        <taxon>Streptomyces</taxon>
    </lineage>
</organism>
<protein>
    <submittedName>
        <fullName evidence="6">LysR family transcriptional regulator</fullName>
    </submittedName>
</protein>
<evidence type="ECO:0000313" key="7">
    <source>
        <dbReference type="Proteomes" id="UP000595636"/>
    </source>
</evidence>
<gene>
    <name evidence="6" type="ORF">JEQ17_03155</name>
</gene>
<feature type="domain" description="HTH lysR-type" evidence="5">
    <location>
        <begin position="3"/>
        <end position="60"/>
    </location>
</feature>
<evidence type="ECO:0000256" key="1">
    <source>
        <dbReference type="ARBA" id="ARBA00009437"/>
    </source>
</evidence>
<dbReference type="SUPFAM" id="SSF53850">
    <property type="entry name" value="Periplasmic binding protein-like II"/>
    <property type="match status" value="1"/>
</dbReference>
<sequence>MTIELRHLRAFLAIAEEGNVTRAATRLHLGQPALSRTLRQLEDHLGARLVDRSTHHLELTAEGHVFRDKALAALAAVETALDPRGLGNWPLRLGHTWAALGDHTVPLLRRWDQTHPGTPLELLRIDDRTAGLTQGKVDAALLRGAVTTAGLRTELLLSEDRVVVMPADSPLTALARITLADLAAHPIALNTVSGTTTTGLWPPTARPVTTIEVTNTDEWFIAIAAGRALGVSTSATPSNYTHPSLVYRPLADAPTVPVVLAWREGPGHPAIPDLLALARQILADGSN</sequence>
<keyword evidence="3" id="KW-0238">DNA-binding</keyword>
<dbReference type="InterPro" id="IPR036390">
    <property type="entry name" value="WH_DNA-bd_sf"/>
</dbReference>
<keyword evidence="2" id="KW-0805">Transcription regulation</keyword>
<proteinExistence type="inferred from homology"/>
<dbReference type="InterPro" id="IPR000847">
    <property type="entry name" value="LysR_HTH_N"/>
</dbReference>
<dbReference type="PANTHER" id="PTHR30346:SF0">
    <property type="entry name" value="HCA OPERON TRANSCRIPTIONAL ACTIVATOR HCAR"/>
    <property type="match status" value="1"/>
</dbReference>
<dbReference type="Gene3D" id="1.10.10.10">
    <property type="entry name" value="Winged helix-like DNA-binding domain superfamily/Winged helix DNA-binding domain"/>
    <property type="match status" value="1"/>
</dbReference>
<dbReference type="SUPFAM" id="SSF46785">
    <property type="entry name" value="Winged helix' DNA-binding domain"/>
    <property type="match status" value="1"/>
</dbReference>
<evidence type="ECO:0000256" key="2">
    <source>
        <dbReference type="ARBA" id="ARBA00023015"/>
    </source>
</evidence>
<evidence type="ECO:0000256" key="4">
    <source>
        <dbReference type="ARBA" id="ARBA00023163"/>
    </source>
</evidence>
<dbReference type="GO" id="GO:0003677">
    <property type="term" value="F:DNA binding"/>
    <property type="evidence" value="ECO:0007669"/>
    <property type="project" value="UniProtKB-KW"/>
</dbReference>
<evidence type="ECO:0000256" key="3">
    <source>
        <dbReference type="ARBA" id="ARBA00023125"/>
    </source>
</evidence>
<dbReference type="InterPro" id="IPR036388">
    <property type="entry name" value="WH-like_DNA-bd_sf"/>
</dbReference>
<dbReference type="Gene3D" id="3.40.190.10">
    <property type="entry name" value="Periplasmic binding protein-like II"/>
    <property type="match status" value="2"/>
</dbReference>
<dbReference type="Proteomes" id="UP000595636">
    <property type="component" value="Chromosome"/>
</dbReference>
<keyword evidence="7" id="KW-1185">Reference proteome</keyword>
<dbReference type="PROSITE" id="PS50931">
    <property type="entry name" value="HTH_LYSR"/>
    <property type="match status" value="1"/>
</dbReference>
<evidence type="ECO:0000259" key="5">
    <source>
        <dbReference type="PROSITE" id="PS50931"/>
    </source>
</evidence>
<accession>A0A7T7I0M8</accession>
<dbReference type="KEGG" id="slf:JEQ17_03155"/>
<dbReference type="FunFam" id="1.10.10.10:FF:000001">
    <property type="entry name" value="LysR family transcriptional regulator"/>
    <property type="match status" value="1"/>
</dbReference>
<name>A0A7T7I0M8_9ACTN</name>
<reference evidence="6 7" key="1">
    <citation type="submission" date="2020-12" db="EMBL/GenBank/DDBJ databases">
        <title>A novel species.</title>
        <authorList>
            <person name="Li K."/>
        </authorList>
    </citation>
    <scope>NUCLEOTIDE SEQUENCE [LARGE SCALE GENOMIC DNA]</scope>
    <source>
        <strain evidence="6 7">ZYC-3</strain>
    </source>
</reference>
<dbReference type="AlphaFoldDB" id="A0A7T7I0M8"/>